<dbReference type="AlphaFoldDB" id="A0A7Z2VB76"/>
<name>A0A7Z2VB76_XANCA</name>
<evidence type="ECO:0000313" key="2">
    <source>
        <dbReference type="Proteomes" id="UP000503498"/>
    </source>
</evidence>
<dbReference type="Proteomes" id="UP000503498">
    <property type="component" value="Chromosome"/>
</dbReference>
<accession>A0A7Z2VB76</accession>
<sequence length="377" mass="41175">MFSRMRGWVAEAASNNILEPSAWIDANFPHARAARMSLLDTAAAVTRSLEFTLPARQGGHQFHMYLAADASGTNTLTLAPGQELIPGLLRSDRMIELSSSHLDQLNALATRHPIVKTQMPDTKPCLRVITPAVAANLAAAREVIDLVKALLPYGAGNQIKDIAATEGESVLHSSLAFRHGGRPEFRALAAIRAQGGYCDAQAGLAYQLLSQNPALRDCRIDMVSGEDHVFVVIRGQTPDHDIVVDPWAPFASPTLVQDALPMHRAILRGAELDYTKPAGTVAPALNIERALRLQAMDRSDYPSIRDNFVAEKFRDPDSAIADQLATPVDQWDVPFSGNPNVRYEVRDESGRQLISGPLRFDMQRIAFAPGPYQTQEA</sequence>
<proteinExistence type="predicted"/>
<gene>
    <name evidence="1" type="ORF">HG421_11685</name>
</gene>
<dbReference type="RefSeq" id="WP_169706518.1">
    <property type="nucleotide sequence ID" value="NZ_CP051651.1"/>
</dbReference>
<dbReference type="EMBL" id="CP051651">
    <property type="protein sequence ID" value="QJD68300.1"/>
    <property type="molecule type" value="Genomic_DNA"/>
</dbReference>
<evidence type="ECO:0000313" key="1">
    <source>
        <dbReference type="EMBL" id="QJD68300.1"/>
    </source>
</evidence>
<protein>
    <submittedName>
        <fullName evidence="1">Hrp-dependent type III effector protein</fullName>
    </submittedName>
</protein>
<organism evidence="1 2">
    <name type="scientific">Xanthomonas campestris pv. badrii</name>
    <dbReference type="NCBI Taxonomy" id="149696"/>
    <lineage>
        <taxon>Bacteria</taxon>
        <taxon>Pseudomonadati</taxon>
        <taxon>Pseudomonadota</taxon>
        <taxon>Gammaproteobacteria</taxon>
        <taxon>Lysobacterales</taxon>
        <taxon>Lysobacteraceae</taxon>
        <taxon>Xanthomonas</taxon>
    </lineage>
</organism>
<reference evidence="1 2" key="1">
    <citation type="submission" date="2020-04" db="EMBL/GenBank/DDBJ databases">
        <title>Genome-Wide Identification of 5-Methylcytosine Sites in Bacterial Genomes By High-Throughput Sequencing of MspJI Restriction Fragments.</title>
        <authorList>
            <person name="Wu V."/>
        </authorList>
    </citation>
    <scope>NUCLEOTIDE SEQUENCE [LARGE SCALE GENOMIC DNA]</scope>
    <source>
        <strain evidence="1 2">NEB122</strain>
    </source>
</reference>
<reference evidence="1 2" key="2">
    <citation type="submission" date="2020-04" db="EMBL/GenBank/DDBJ databases">
        <authorList>
            <person name="Fomenkov A."/>
            <person name="Anton B.P."/>
            <person name="Roberts R.J."/>
        </authorList>
    </citation>
    <scope>NUCLEOTIDE SEQUENCE [LARGE SCALE GENOMIC DNA]</scope>
    <source>
        <strain evidence="1 2">NEB122</strain>
    </source>
</reference>